<gene>
    <name evidence="1" type="ORF">AVEN_206811_1</name>
</gene>
<organism evidence="1 2">
    <name type="scientific">Araneus ventricosus</name>
    <name type="common">Orbweaver spider</name>
    <name type="synonym">Epeira ventricosa</name>
    <dbReference type="NCBI Taxonomy" id="182803"/>
    <lineage>
        <taxon>Eukaryota</taxon>
        <taxon>Metazoa</taxon>
        <taxon>Ecdysozoa</taxon>
        <taxon>Arthropoda</taxon>
        <taxon>Chelicerata</taxon>
        <taxon>Arachnida</taxon>
        <taxon>Araneae</taxon>
        <taxon>Araneomorphae</taxon>
        <taxon>Entelegynae</taxon>
        <taxon>Araneoidea</taxon>
        <taxon>Araneidae</taxon>
        <taxon>Araneus</taxon>
    </lineage>
</organism>
<evidence type="ECO:0000313" key="1">
    <source>
        <dbReference type="EMBL" id="GBL99411.1"/>
    </source>
</evidence>
<accession>A0A4Y2C4M3</accession>
<protein>
    <submittedName>
        <fullName evidence="1">Uncharacterized protein</fullName>
    </submittedName>
</protein>
<evidence type="ECO:0000313" key="2">
    <source>
        <dbReference type="Proteomes" id="UP000499080"/>
    </source>
</evidence>
<keyword evidence="2" id="KW-1185">Reference proteome</keyword>
<comment type="caution">
    <text evidence="1">The sequence shown here is derived from an EMBL/GenBank/DDBJ whole genome shotgun (WGS) entry which is preliminary data.</text>
</comment>
<dbReference type="EMBL" id="BGPR01000148">
    <property type="protein sequence ID" value="GBL99411.1"/>
    <property type="molecule type" value="Genomic_DNA"/>
</dbReference>
<sequence>MKSVLNPIHSRIRKYAMGSTKTPSKAAFQRPVFPRVSSAIRVIPCRRNGKNRCDLCASKCICGFPRCGGKWLAHQRTRRRHCIRSLERCRDICKGATVRIPPTTSTNLERLEVCPSHTPLEKGLSLFSTPHQHEDVGP</sequence>
<reference evidence="1 2" key="1">
    <citation type="journal article" date="2019" name="Sci. Rep.">
        <title>Orb-weaving spider Araneus ventricosus genome elucidates the spidroin gene catalogue.</title>
        <authorList>
            <person name="Kono N."/>
            <person name="Nakamura H."/>
            <person name="Ohtoshi R."/>
            <person name="Moran D.A.P."/>
            <person name="Shinohara A."/>
            <person name="Yoshida Y."/>
            <person name="Fujiwara M."/>
            <person name="Mori M."/>
            <person name="Tomita M."/>
            <person name="Arakawa K."/>
        </authorList>
    </citation>
    <scope>NUCLEOTIDE SEQUENCE [LARGE SCALE GENOMIC DNA]</scope>
</reference>
<name>A0A4Y2C4M3_ARAVE</name>
<dbReference type="Proteomes" id="UP000499080">
    <property type="component" value="Unassembled WGS sequence"/>
</dbReference>
<dbReference type="AlphaFoldDB" id="A0A4Y2C4M3"/>
<proteinExistence type="predicted"/>